<organism evidence="3 4">
    <name type="scientific">Pyronema omphalodes (strain CBS 100304)</name>
    <name type="common">Pyronema confluens</name>
    <dbReference type="NCBI Taxonomy" id="1076935"/>
    <lineage>
        <taxon>Eukaryota</taxon>
        <taxon>Fungi</taxon>
        <taxon>Dikarya</taxon>
        <taxon>Ascomycota</taxon>
        <taxon>Pezizomycotina</taxon>
        <taxon>Pezizomycetes</taxon>
        <taxon>Pezizales</taxon>
        <taxon>Pyronemataceae</taxon>
        <taxon>Pyronema</taxon>
    </lineage>
</organism>
<dbReference type="eggNOG" id="ENOG502RUYJ">
    <property type="taxonomic scope" value="Eukaryota"/>
</dbReference>
<dbReference type="PROSITE" id="PS51253">
    <property type="entry name" value="HTH_CENPB"/>
    <property type="match status" value="1"/>
</dbReference>
<gene>
    <name evidence="3" type="ORF">PCON_03615</name>
</gene>
<accession>U4LXF7</accession>
<protein>
    <recommendedName>
        <fullName evidence="2">HTH CENPB-type domain-containing protein</fullName>
    </recommendedName>
</protein>
<dbReference type="GO" id="GO:0003677">
    <property type="term" value="F:DNA binding"/>
    <property type="evidence" value="ECO:0007669"/>
    <property type="project" value="UniProtKB-KW"/>
</dbReference>
<dbReference type="AlphaFoldDB" id="U4LXF7"/>
<name>U4LXF7_PYROM</name>
<dbReference type="STRING" id="1076935.U4LXF7"/>
<keyword evidence="1" id="KW-0238">DNA-binding</keyword>
<proteinExistence type="predicted"/>
<evidence type="ECO:0000259" key="2">
    <source>
        <dbReference type="PROSITE" id="PS51253"/>
    </source>
</evidence>
<evidence type="ECO:0000313" key="3">
    <source>
        <dbReference type="EMBL" id="CCX34403.1"/>
    </source>
</evidence>
<evidence type="ECO:0000313" key="4">
    <source>
        <dbReference type="Proteomes" id="UP000018144"/>
    </source>
</evidence>
<feature type="domain" description="HTH CENPB-type" evidence="2">
    <location>
        <begin position="6"/>
        <end position="75"/>
    </location>
</feature>
<evidence type="ECO:0000256" key="1">
    <source>
        <dbReference type="ARBA" id="ARBA00023125"/>
    </source>
</evidence>
<reference evidence="3 4" key="1">
    <citation type="journal article" date="2013" name="PLoS Genet.">
        <title>The genome and development-dependent transcriptomes of Pyronema confluens: a window into fungal evolution.</title>
        <authorList>
            <person name="Traeger S."/>
            <person name="Altegoer F."/>
            <person name="Freitag M."/>
            <person name="Gabaldon T."/>
            <person name="Kempken F."/>
            <person name="Kumar A."/>
            <person name="Marcet-Houben M."/>
            <person name="Poggeler S."/>
            <person name="Stajich J.E."/>
            <person name="Nowrousian M."/>
        </authorList>
    </citation>
    <scope>NUCLEOTIDE SEQUENCE [LARGE SCALE GENOMIC DNA]</scope>
    <source>
        <strain evidence="4">CBS 100304</strain>
        <tissue evidence="3">Vegetative mycelium</tissue>
    </source>
</reference>
<dbReference type="EMBL" id="HF936526">
    <property type="protein sequence ID" value="CCX34403.1"/>
    <property type="molecule type" value="Genomic_DNA"/>
</dbReference>
<dbReference type="OrthoDB" id="4207519at2759"/>
<dbReference type="Proteomes" id="UP000018144">
    <property type="component" value="Unassembled WGS sequence"/>
</dbReference>
<keyword evidence="4" id="KW-1185">Reference proteome</keyword>
<sequence>MQPSSEAHKDQQQLSDEEEKAIVRFCQHVDDLGHPLNLGTLKAFAIAIQPPSKCREVRKHWITWFPDRHPELEFRCSQCLDRQRANANDPVLIKDYFQKLRKLIRGHSLHPENIYNMDEKGFLLGQAPKVKVMCRRARKNPKFTQDGNSEMEKDAIFMFSPKGWTDNKLRLEYIQHFDRQTKAINEIDEWLRRGGNIDKKGQFYDHLIATMLCQCARETALTPTNICKAFETTGIWPFNPTREDLGRSTPNTHAYQGCQQVVEIIDGHGEGRFCSCTANNGLIDQLGRVVIGALVEKEIYAKDASDLRVSKKDVSVKAVKNHRHLSKASVMTEADVQCLGDEKLQQELEKADTDKKCLARTSVTTAKGKTTINATKQIGKQVTWVDQALSIVEDDWIKNAQDITTYMEEEGADSGHEEDPFIDIDDVLGSRGIISCGNMAEYEGKRVEVVTRSGRRAQSVSYTK</sequence>
<dbReference type="InterPro" id="IPR006600">
    <property type="entry name" value="HTH_CenpB_DNA-bd_dom"/>
</dbReference>